<feature type="region of interest" description="Disordered" evidence="3">
    <location>
        <begin position="118"/>
        <end position="149"/>
    </location>
</feature>
<evidence type="ECO:0000256" key="3">
    <source>
        <dbReference type="SAM" id="MobiDB-lite"/>
    </source>
</evidence>
<feature type="compositionally biased region" description="Basic and acidic residues" evidence="3">
    <location>
        <begin position="136"/>
        <end position="149"/>
    </location>
</feature>
<dbReference type="eggNOG" id="KOG3381">
    <property type="taxonomic scope" value="Eukaryota"/>
</dbReference>
<organism evidence="4 5">
    <name type="scientific">Thalassiosira oceanica</name>
    <name type="common">Marine diatom</name>
    <dbReference type="NCBI Taxonomy" id="159749"/>
    <lineage>
        <taxon>Eukaryota</taxon>
        <taxon>Sar</taxon>
        <taxon>Stramenopiles</taxon>
        <taxon>Ochrophyta</taxon>
        <taxon>Bacillariophyta</taxon>
        <taxon>Coscinodiscophyceae</taxon>
        <taxon>Thalassiosirophycidae</taxon>
        <taxon>Thalassiosirales</taxon>
        <taxon>Thalassiosiraceae</taxon>
        <taxon>Thalassiosira</taxon>
    </lineage>
</organism>
<dbReference type="PANTHER" id="PTHR12377:SF0">
    <property type="entry name" value="CYTOSOLIC IRON-SULFUR ASSEMBLY COMPONENT 2B"/>
    <property type="match status" value="1"/>
</dbReference>
<dbReference type="EMBL" id="AGNL01048403">
    <property type="protein sequence ID" value="EJK45590.1"/>
    <property type="molecule type" value="Genomic_DNA"/>
</dbReference>
<dbReference type="Proteomes" id="UP000266841">
    <property type="component" value="Unassembled WGS sequence"/>
</dbReference>
<dbReference type="InterPro" id="IPR034904">
    <property type="entry name" value="FSCA_dom_sf"/>
</dbReference>
<keyword evidence="5" id="KW-1185">Reference proteome</keyword>
<dbReference type="Gene3D" id="3.30.300.130">
    <property type="entry name" value="Fe-S cluster assembly (FSCA)"/>
    <property type="match status" value="1"/>
</dbReference>
<dbReference type="PANTHER" id="PTHR12377">
    <property type="entry name" value="CYTOSOLIC IRON-SULFUR ASSEMBLY COMPONENT 2B-RELATED"/>
    <property type="match status" value="1"/>
</dbReference>
<protein>
    <submittedName>
        <fullName evidence="4">Uncharacterized protein</fullName>
    </submittedName>
</protein>
<dbReference type="SUPFAM" id="SSF117916">
    <property type="entry name" value="Fe-S cluster assembly (FSCA) domain-like"/>
    <property type="match status" value="1"/>
</dbReference>
<evidence type="ECO:0000313" key="4">
    <source>
        <dbReference type="EMBL" id="EJK45590.1"/>
    </source>
</evidence>
<comment type="caution">
    <text evidence="4">The sequence shown here is derived from an EMBL/GenBank/DDBJ whole genome shotgun (WGS) entry which is preliminary data.</text>
</comment>
<gene>
    <name evidence="4" type="ORF">THAOC_35789</name>
</gene>
<name>K0R177_THAOC</name>
<dbReference type="InterPro" id="IPR039796">
    <property type="entry name" value="MIP18"/>
</dbReference>
<dbReference type="GO" id="GO:0051604">
    <property type="term" value="P:protein maturation"/>
    <property type="evidence" value="ECO:0007669"/>
    <property type="project" value="InterPro"/>
</dbReference>
<dbReference type="Gene3D" id="6.10.250.1280">
    <property type="match status" value="1"/>
</dbReference>
<comment type="similarity">
    <text evidence="1">Belongs to the MIP18 family.</text>
</comment>
<dbReference type="FunFam" id="3.30.300.130:FF:000004">
    <property type="entry name" value="cytosolic iron-sulfur assembly component 2A"/>
    <property type="match status" value="1"/>
</dbReference>
<proteinExistence type="inferred from homology"/>
<dbReference type="GO" id="GO:0007059">
    <property type="term" value="P:chromosome segregation"/>
    <property type="evidence" value="ECO:0007669"/>
    <property type="project" value="UniProtKB-KW"/>
</dbReference>
<evidence type="ECO:0000256" key="1">
    <source>
        <dbReference type="ARBA" id="ARBA00010381"/>
    </source>
</evidence>
<reference evidence="4 5" key="1">
    <citation type="journal article" date="2012" name="Genome Biol.">
        <title>Genome and low-iron response of an oceanic diatom adapted to chronic iron limitation.</title>
        <authorList>
            <person name="Lommer M."/>
            <person name="Specht M."/>
            <person name="Roy A.S."/>
            <person name="Kraemer L."/>
            <person name="Andreson R."/>
            <person name="Gutowska M.A."/>
            <person name="Wolf J."/>
            <person name="Bergner S.V."/>
            <person name="Schilhabel M.B."/>
            <person name="Klostermeier U.C."/>
            <person name="Beiko R.G."/>
            <person name="Rosenstiel P."/>
            <person name="Hippler M."/>
            <person name="Laroche J."/>
        </authorList>
    </citation>
    <scope>NUCLEOTIDE SEQUENCE [LARGE SCALE GENOMIC DNA]</scope>
    <source>
        <strain evidence="4 5">CCMP1005</strain>
    </source>
</reference>
<accession>K0R177</accession>
<sequence>MNQSSKDNPNPIVHSTVGKKQHRQPSGDYCGASSIQILNLDVQTSAFDAKQLDGEGAESFDEGAAQISSSPAIQRSLALALSAAAYPAGGSKQSAKLGILEAAGFALHSPTNIEKHCSSLRRPSYRPQCQSTASRAKSDDSGKETTRRDKITDNEVFDIIRNIQDPEHPLTLEQLNVVRLELVEVADLAGCEDDVSNDVGNANGGGRKRRRFSTVNVQFTPTIPHCSMATLIGLSLRVKLFRSLPPRFKVIVQIEPGTHVSEHAVNKQLADKERVRAALENEHLLGVVNRCISGGMQLQ</sequence>
<feature type="region of interest" description="Disordered" evidence="3">
    <location>
        <begin position="1"/>
        <end position="28"/>
    </location>
</feature>
<keyword evidence="2" id="KW-0159">Chromosome partition</keyword>
<dbReference type="OrthoDB" id="2746at2759"/>
<evidence type="ECO:0000313" key="5">
    <source>
        <dbReference type="Proteomes" id="UP000266841"/>
    </source>
</evidence>
<evidence type="ECO:0000256" key="2">
    <source>
        <dbReference type="ARBA" id="ARBA00022829"/>
    </source>
</evidence>
<dbReference type="AlphaFoldDB" id="K0R177"/>